<dbReference type="PROSITE" id="PS50011">
    <property type="entry name" value="PROTEIN_KINASE_DOM"/>
    <property type="match status" value="1"/>
</dbReference>
<dbReference type="Pfam" id="PF00069">
    <property type="entry name" value="Pkinase"/>
    <property type="match status" value="1"/>
</dbReference>
<dbReference type="GO" id="GO:0017002">
    <property type="term" value="F:activin receptor activity"/>
    <property type="evidence" value="ECO:0000318"/>
    <property type="project" value="GO_Central"/>
</dbReference>
<dbReference type="OrthoDB" id="547665at2759"/>
<proteinExistence type="inferred from homology"/>
<keyword evidence="11" id="KW-1133">Transmembrane helix</keyword>
<evidence type="ECO:0000256" key="13">
    <source>
        <dbReference type="ARBA" id="ARBA00023170"/>
    </source>
</evidence>
<dbReference type="GO" id="GO:0048185">
    <property type="term" value="F:activin binding"/>
    <property type="evidence" value="ECO:0000318"/>
    <property type="project" value="GO_Central"/>
</dbReference>
<dbReference type="EC" id="2.7.11.30" evidence="3"/>
<comment type="similarity">
    <text evidence="2">Belongs to the protein kinase superfamily. TKL Ser/Thr protein kinase family. TGFB receptor subfamily.</text>
</comment>
<sequence length="395" mass="45068">MEMLEVGYLPSHPHPESMSDAFFILLALLGGAAISLLMTFLLYCVSRSKVFRELLLRNENRTGQETIALMDLEKGQSGNEFKQRLTLGEVITNGKMSQVRRASYADPVMGRKQTVVVKTAAYRMCANSNEHIAHFLDSFNVNSIVLRYEENGCLEDYVKRVTFTPMEALSFSISLLDGLAFLHDVEREGKFPIVHRDIKSRNVLVKSNGLAALADFGLAKISTGPESFKGRYYLYGTLAYMAPELLNGQATYSLTALKKVDIYAAALVIWEVLRRTLIDDEDEPRAAEIPYTSELQEEIEMDEELFHELNEDPKEIYARKSDENYLKRIVFEFQQRPVISERLRSDPITEVLSLTIQQMWCHDEEGRPSASYVLQRLNRMKTCAINGDMDDIRLF</sequence>
<evidence type="ECO:0000256" key="7">
    <source>
        <dbReference type="ARBA" id="ARBA00022729"/>
    </source>
</evidence>
<keyword evidence="4" id="KW-0723">Serine/threonine-protein kinase</keyword>
<dbReference type="SMART" id="SM00220">
    <property type="entry name" value="S_TKc"/>
    <property type="match status" value="1"/>
</dbReference>
<keyword evidence="15" id="KW-1185">Reference proteome</keyword>
<evidence type="ECO:0000256" key="8">
    <source>
        <dbReference type="ARBA" id="ARBA00022741"/>
    </source>
</evidence>
<dbReference type="EnsemblMetazoa" id="PPA00776.1">
    <property type="protein sequence ID" value="PPA00776.1"/>
    <property type="gene ID" value="WBGene00090330"/>
</dbReference>
<organism evidence="14 15">
    <name type="scientific">Pristionchus pacificus</name>
    <name type="common">Parasitic nematode worm</name>
    <dbReference type="NCBI Taxonomy" id="54126"/>
    <lineage>
        <taxon>Eukaryota</taxon>
        <taxon>Metazoa</taxon>
        <taxon>Ecdysozoa</taxon>
        <taxon>Nematoda</taxon>
        <taxon>Chromadorea</taxon>
        <taxon>Rhabditida</taxon>
        <taxon>Rhabditina</taxon>
        <taxon>Diplogasteromorpha</taxon>
        <taxon>Diplogasteroidea</taxon>
        <taxon>Neodiplogasteridae</taxon>
        <taxon>Pristionchus</taxon>
    </lineage>
</organism>
<dbReference type="GO" id="GO:0032924">
    <property type="term" value="P:activin receptor signaling pathway"/>
    <property type="evidence" value="ECO:0000318"/>
    <property type="project" value="GO_Central"/>
</dbReference>
<dbReference type="GO" id="GO:0005886">
    <property type="term" value="C:plasma membrane"/>
    <property type="evidence" value="ECO:0000318"/>
    <property type="project" value="GO_Central"/>
</dbReference>
<keyword evidence="10" id="KW-0067">ATP-binding</keyword>
<evidence type="ECO:0000256" key="1">
    <source>
        <dbReference type="ARBA" id="ARBA00004479"/>
    </source>
</evidence>
<evidence type="ECO:0000256" key="5">
    <source>
        <dbReference type="ARBA" id="ARBA00022679"/>
    </source>
</evidence>
<dbReference type="GO" id="GO:0007389">
    <property type="term" value="P:pattern specification process"/>
    <property type="evidence" value="ECO:0000318"/>
    <property type="project" value="GO_Central"/>
</dbReference>
<evidence type="ECO:0000256" key="11">
    <source>
        <dbReference type="ARBA" id="ARBA00022989"/>
    </source>
</evidence>
<reference evidence="14" key="2">
    <citation type="submission" date="2022-06" db="UniProtKB">
        <authorList>
            <consortium name="EnsemblMetazoa"/>
        </authorList>
    </citation>
    <scope>IDENTIFICATION</scope>
    <source>
        <strain evidence="14">PS312</strain>
    </source>
</reference>
<evidence type="ECO:0000256" key="4">
    <source>
        <dbReference type="ARBA" id="ARBA00022527"/>
    </source>
</evidence>
<gene>
    <name evidence="14" type="primary">WBGene00090330</name>
</gene>
<keyword evidence="12" id="KW-0472">Membrane</keyword>
<comment type="subcellular location">
    <subcellularLocation>
        <location evidence="1">Membrane</location>
        <topology evidence="1">Single-pass type I membrane protein</topology>
    </subcellularLocation>
</comment>
<evidence type="ECO:0000256" key="12">
    <source>
        <dbReference type="ARBA" id="ARBA00023136"/>
    </source>
</evidence>
<accession>A0A8R1Y4S7</accession>
<dbReference type="PANTHER" id="PTHR23255:SF98">
    <property type="entry name" value="SERINE_THREONINE-PROTEIN KINASE RECEPTOR"/>
    <property type="match status" value="1"/>
</dbReference>
<dbReference type="Gene3D" id="1.10.510.10">
    <property type="entry name" value="Transferase(Phosphotransferase) domain 1"/>
    <property type="match status" value="1"/>
</dbReference>
<keyword evidence="5" id="KW-0808">Transferase</keyword>
<dbReference type="InterPro" id="IPR000719">
    <property type="entry name" value="Prot_kinase_dom"/>
</dbReference>
<dbReference type="InterPro" id="IPR008271">
    <property type="entry name" value="Ser/Thr_kinase_AS"/>
</dbReference>
<keyword evidence="13" id="KW-0675">Receptor</keyword>
<dbReference type="SUPFAM" id="SSF56112">
    <property type="entry name" value="Protein kinase-like (PK-like)"/>
    <property type="match status" value="1"/>
</dbReference>
<dbReference type="GO" id="GO:0048179">
    <property type="term" value="C:activin receptor complex"/>
    <property type="evidence" value="ECO:0000318"/>
    <property type="project" value="GO_Central"/>
</dbReference>
<dbReference type="PROSITE" id="PS00108">
    <property type="entry name" value="PROTEIN_KINASE_ST"/>
    <property type="match status" value="1"/>
</dbReference>
<evidence type="ECO:0000256" key="10">
    <source>
        <dbReference type="ARBA" id="ARBA00022840"/>
    </source>
</evidence>
<dbReference type="PANTHER" id="PTHR23255">
    <property type="entry name" value="TRANSFORMING GROWTH FACTOR-BETA RECEPTOR TYPE I AND II"/>
    <property type="match status" value="1"/>
</dbReference>
<evidence type="ECO:0000313" key="14">
    <source>
        <dbReference type="EnsemblMetazoa" id="PPA00776.1"/>
    </source>
</evidence>
<accession>A0A2A6BPN9</accession>
<keyword evidence="8" id="KW-0547">Nucleotide-binding</keyword>
<dbReference type="InterPro" id="IPR000333">
    <property type="entry name" value="TGFB_receptor"/>
</dbReference>
<dbReference type="InterPro" id="IPR011009">
    <property type="entry name" value="Kinase-like_dom_sf"/>
</dbReference>
<dbReference type="GO" id="GO:0071363">
    <property type="term" value="P:cellular response to growth factor stimulus"/>
    <property type="evidence" value="ECO:0000318"/>
    <property type="project" value="GO_Central"/>
</dbReference>
<dbReference type="Proteomes" id="UP000005239">
    <property type="component" value="Unassembled WGS sequence"/>
</dbReference>
<evidence type="ECO:0000313" key="15">
    <source>
        <dbReference type="Proteomes" id="UP000005239"/>
    </source>
</evidence>
<protein>
    <recommendedName>
        <fullName evidence="3">receptor protein serine/threonine kinase</fullName>
        <ecNumber evidence="3">2.7.11.30</ecNumber>
    </recommendedName>
</protein>
<reference evidence="15" key="1">
    <citation type="journal article" date="2008" name="Nat. Genet.">
        <title>The Pristionchus pacificus genome provides a unique perspective on nematode lifestyle and parasitism.</title>
        <authorList>
            <person name="Dieterich C."/>
            <person name="Clifton S.W."/>
            <person name="Schuster L.N."/>
            <person name="Chinwalla A."/>
            <person name="Delehaunty K."/>
            <person name="Dinkelacker I."/>
            <person name="Fulton L."/>
            <person name="Fulton R."/>
            <person name="Godfrey J."/>
            <person name="Minx P."/>
            <person name="Mitreva M."/>
            <person name="Roeseler W."/>
            <person name="Tian H."/>
            <person name="Witte H."/>
            <person name="Yang S.P."/>
            <person name="Wilson R.K."/>
            <person name="Sommer R.J."/>
        </authorList>
    </citation>
    <scope>NUCLEOTIDE SEQUENCE [LARGE SCALE GENOMIC DNA]</scope>
    <source>
        <strain evidence="15">PS312</strain>
    </source>
</reference>
<evidence type="ECO:0000256" key="2">
    <source>
        <dbReference type="ARBA" id="ARBA00009605"/>
    </source>
</evidence>
<name>A0A2A6BPN9_PRIPA</name>
<dbReference type="GO" id="GO:0005524">
    <property type="term" value="F:ATP binding"/>
    <property type="evidence" value="ECO:0007669"/>
    <property type="project" value="UniProtKB-KW"/>
</dbReference>
<evidence type="ECO:0000256" key="3">
    <source>
        <dbReference type="ARBA" id="ARBA00012401"/>
    </source>
</evidence>
<keyword evidence="7" id="KW-0732">Signal</keyword>
<keyword evidence="9" id="KW-0418">Kinase</keyword>
<evidence type="ECO:0000256" key="9">
    <source>
        <dbReference type="ARBA" id="ARBA00022777"/>
    </source>
</evidence>
<evidence type="ECO:0000256" key="6">
    <source>
        <dbReference type="ARBA" id="ARBA00022692"/>
    </source>
</evidence>
<keyword evidence="6" id="KW-0812">Transmembrane</keyword>
<dbReference type="AlphaFoldDB" id="A0A2A6BPN9"/>